<evidence type="ECO:0000313" key="3">
    <source>
        <dbReference type="Proteomes" id="UP000323707"/>
    </source>
</evidence>
<dbReference type="AlphaFoldDB" id="A0A5M9QTA5"/>
<keyword evidence="1" id="KW-0472">Membrane</keyword>
<reference evidence="2 3" key="1">
    <citation type="submission" date="2019-09" db="EMBL/GenBank/DDBJ databases">
        <title>Draft genome sequence of various Type strains from the CCUG.</title>
        <authorList>
            <person name="Pineiro-Iglesias B."/>
            <person name="Tunovic T."/>
            <person name="Unosson C."/>
            <person name="Inganas E."/>
            <person name="Ohlen M."/>
            <person name="Cardew S."/>
            <person name="Jensie-Markopoulos S."/>
            <person name="Salva-Serra F."/>
            <person name="Jaen-Luchoro D."/>
            <person name="Karlsson R."/>
            <person name="Svensson-Stadler L."/>
            <person name="Chun J."/>
            <person name="Moore E."/>
        </authorList>
    </citation>
    <scope>NUCLEOTIDE SEQUENCE [LARGE SCALE GENOMIC DNA]</scope>
    <source>
        <strain evidence="2 3">CCUG 32756T</strain>
    </source>
</reference>
<dbReference type="EMBL" id="VXKE01000005">
    <property type="protein sequence ID" value="KAA8711002.1"/>
    <property type="molecule type" value="Genomic_DNA"/>
</dbReference>
<comment type="caution">
    <text evidence="2">The sequence shown here is derived from an EMBL/GenBank/DDBJ whole genome shotgun (WGS) entry which is preliminary data.</text>
</comment>
<evidence type="ECO:0000313" key="2">
    <source>
        <dbReference type="EMBL" id="KAA8711002.1"/>
    </source>
</evidence>
<protein>
    <submittedName>
        <fullName evidence="2">Uncharacterized protein</fullName>
    </submittedName>
</protein>
<evidence type="ECO:0000256" key="1">
    <source>
        <dbReference type="SAM" id="Phobius"/>
    </source>
</evidence>
<name>A0A5M9QTA5_9HELI</name>
<keyword evidence="1" id="KW-0812">Transmembrane</keyword>
<gene>
    <name evidence="2" type="ORF">F4V45_01795</name>
</gene>
<dbReference type="Proteomes" id="UP000323707">
    <property type="component" value="Unassembled WGS sequence"/>
</dbReference>
<accession>A0A5M9QTA5</accession>
<proteinExistence type="predicted"/>
<feature type="transmembrane region" description="Helical" evidence="1">
    <location>
        <begin position="12"/>
        <end position="31"/>
    </location>
</feature>
<dbReference type="RefSeq" id="WP_150336789.1">
    <property type="nucleotide sequence ID" value="NZ_JAERIX010000058.1"/>
</dbReference>
<keyword evidence="1" id="KW-1133">Transmembrane helix</keyword>
<organism evidence="2 3">
    <name type="scientific">Helicobacter canis</name>
    <dbReference type="NCBI Taxonomy" id="29419"/>
    <lineage>
        <taxon>Bacteria</taxon>
        <taxon>Pseudomonadati</taxon>
        <taxon>Campylobacterota</taxon>
        <taxon>Epsilonproteobacteria</taxon>
        <taxon>Campylobacterales</taxon>
        <taxon>Helicobacteraceae</taxon>
        <taxon>Helicobacter</taxon>
    </lineage>
</organism>
<sequence>MALCGFCRRFRFRLSDVVFMVIMCVCFYFVYTHHFNEIKQERAERKEAFKALQKACLMGDDEACKRAYGDEMQSSKP</sequence>